<reference evidence="2 3" key="1">
    <citation type="submission" date="2018-06" db="EMBL/GenBank/DDBJ databases">
        <title>Whole genome sequencing of Candida tropicalis (genome annotated by CSBL at Korea University).</title>
        <authorList>
            <person name="Ahn J."/>
        </authorList>
    </citation>
    <scope>NUCLEOTIDE SEQUENCE [LARGE SCALE GENOMIC DNA]</scope>
    <source>
        <strain evidence="2 3">ATCC 20962</strain>
    </source>
</reference>
<dbReference type="OrthoDB" id="4081078at2759"/>
<feature type="compositionally biased region" description="Pro residues" evidence="1">
    <location>
        <begin position="1"/>
        <end position="11"/>
    </location>
</feature>
<evidence type="ECO:0000313" key="2">
    <source>
        <dbReference type="EMBL" id="RCK58963.1"/>
    </source>
</evidence>
<name>A0A367XZC1_9ASCO</name>
<sequence length="271" mass="30202">MAPPPPPPLPPSSRSNIRKRKKPYSNEPPFKSLSPQPTPHLQLTSEEPKQSSHQAPQLIADDKLINYINKLTPRVTLSREEKSSSYITVLLTLSEPERVLAQKLKLVESFGITDVSASSPVLGSIDQYLTVYGDSLVNIARCLLYVVYFLNVRLYVNYDLFTFKTANYKSTIMLKSGGNVPLNSLKYVDVAHYSGDVHTCFVQGDLTSIFNFVLQIIEDGGNVDNNEVENSPVFGLRIDPALHSSEHSQVVSQANKKLIDYLYSSTGKLQK</sequence>
<protein>
    <submittedName>
        <fullName evidence="2">Uncharacterized protein</fullName>
    </submittedName>
</protein>
<gene>
    <name evidence="2" type="ORF">Cantr_07445</name>
</gene>
<feature type="compositionally biased region" description="Polar residues" evidence="1">
    <location>
        <begin position="33"/>
        <end position="55"/>
    </location>
</feature>
<comment type="caution">
    <text evidence="2">The sequence shown here is derived from an EMBL/GenBank/DDBJ whole genome shotgun (WGS) entry which is preliminary data.</text>
</comment>
<evidence type="ECO:0000256" key="1">
    <source>
        <dbReference type="SAM" id="MobiDB-lite"/>
    </source>
</evidence>
<evidence type="ECO:0000313" key="3">
    <source>
        <dbReference type="Proteomes" id="UP000253472"/>
    </source>
</evidence>
<keyword evidence="3" id="KW-1185">Reference proteome</keyword>
<organism evidence="2 3">
    <name type="scientific">Candida viswanathii</name>
    <dbReference type="NCBI Taxonomy" id="5486"/>
    <lineage>
        <taxon>Eukaryota</taxon>
        <taxon>Fungi</taxon>
        <taxon>Dikarya</taxon>
        <taxon>Ascomycota</taxon>
        <taxon>Saccharomycotina</taxon>
        <taxon>Pichiomycetes</taxon>
        <taxon>Debaryomycetaceae</taxon>
        <taxon>Candida/Lodderomyces clade</taxon>
        <taxon>Candida</taxon>
    </lineage>
</organism>
<dbReference type="EMBL" id="QLNQ01000027">
    <property type="protein sequence ID" value="RCK58963.1"/>
    <property type="molecule type" value="Genomic_DNA"/>
</dbReference>
<proteinExistence type="predicted"/>
<accession>A0A367XZC1</accession>
<dbReference type="Proteomes" id="UP000253472">
    <property type="component" value="Unassembled WGS sequence"/>
</dbReference>
<dbReference type="AlphaFoldDB" id="A0A367XZC1"/>
<feature type="region of interest" description="Disordered" evidence="1">
    <location>
        <begin position="1"/>
        <end position="55"/>
    </location>
</feature>